<dbReference type="Proteomes" id="UP000005391">
    <property type="component" value="Unassembled WGS sequence"/>
</dbReference>
<dbReference type="EMBL" id="AEOH01000002">
    <property type="protein sequence ID" value="EFS98647.1"/>
    <property type="molecule type" value="Genomic_DNA"/>
</dbReference>
<name>E4MNU4_CAPOC</name>
<accession>E4MNU4</accession>
<dbReference type="HOGENOM" id="CLU_3286737_0_0_10"/>
<evidence type="ECO:0000313" key="2">
    <source>
        <dbReference type="Proteomes" id="UP000005391"/>
    </source>
</evidence>
<sequence>MIFFVLTLDFIFIQKIEKRFFVKNFFLLKKYYTFASIKKS</sequence>
<protein>
    <submittedName>
        <fullName evidence="1">Uncharacterized protein</fullName>
    </submittedName>
</protein>
<gene>
    <name evidence="1" type="ORF">HMPREF1977_0054</name>
</gene>
<comment type="caution">
    <text evidence="1">The sequence shown here is derived from an EMBL/GenBank/DDBJ whole genome shotgun (WGS) entry which is preliminary data.</text>
</comment>
<proteinExistence type="predicted"/>
<organism evidence="1 2">
    <name type="scientific">Capnocytophaga ochracea F0287</name>
    <dbReference type="NCBI Taxonomy" id="873517"/>
    <lineage>
        <taxon>Bacteria</taxon>
        <taxon>Pseudomonadati</taxon>
        <taxon>Bacteroidota</taxon>
        <taxon>Flavobacteriia</taxon>
        <taxon>Flavobacteriales</taxon>
        <taxon>Flavobacteriaceae</taxon>
        <taxon>Capnocytophaga</taxon>
    </lineage>
</organism>
<reference evidence="1 2" key="1">
    <citation type="submission" date="2010-10" db="EMBL/GenBank/DDBJ databases">
        <authorList>
            <person name="Muzny D."/>
            <person name="Qin X."/>
            <person name="Deng J."/>
            <person name="Jiang H."/>
            <person name="Liu Y."/>
            <person name="Qu J."/>
            <person name="Song X.-Z."/>
            <person name="Zhang L."/>
            <person name="Thornton R."/>
            <person name="Coyle M."/>
            <person name="Francisco L."/>
            <person name="Jackson L."/>
            <person name="Javaid M."/>
            <person name="Korchina V."/>
            <person name="Kovar C."/>
            <person name="Mata R."/>
            <person name="Mathew T."/>
            <person name="Ngo R."/>
            <person name="Nguyen L."/>
            <person name="Nguyen N."/>
            <person name="Okwuonu G."/>
            <person name="Ongeri F."/>
            <person name="Pham C."/>
            <person name="Simmons D."/>
            <person name="Wilczek-Boney K."/>
            <person name="Hale W."/>
            <person name="Jakkamsetti A."/>
            <person name="Pham P."/>
            <person name="Ruth R."/>
            <person name="San Lucas F."/>
            <person name="Warren J."/>
            <person name="Zhang J."/>
            <person name="Zhao Z."/>
            <person name="Zhou C."/>
            <person name="Zhu D."/>
            <person name="Lee S."/>
            <person name="Bess C."/>
            <person name="Blankenburg K."/>
            <person name="Forbes L."/>
            <person name="Fu Q."/>
            <person name="Gubbala S."/>
            <person name="Hirani K."/>
            <person name="Jayaseelan J.C."/>
            <person name="Lara F."/>
            <person name="Munidasa M."/>
            <person name="Palculict T."/>
            <person name="Patil S."/>
            <person name="Pu L.-L."/>
            <person name="Saada N."/>
            <person name="Tang L."/>
            <person name="Weissenberger G."/>
            <person name="Zhu Y."/>
            <person name="Hemphill L."/>
            <person name="Shang Y."/>
            <person name="Youmans B."/>
            <person name="Ayvaz T."/>
            <person name="Ross M."/>
            <person name="Santibanez J."/>
            <person name="Aqrawi P."/>
            <person name="Gross S."/>
            <person name="Joshi V."/>
            <person name="Fowler G."/>
            <person name="Nazareth L."/>
            <person name="Reid J."/>
            <person name="Worley K."/>
            <person name="Petrosino J."/>
            <person name="Highlander S."/>
            <person name="Gibbs R."/>
        </authorList>
    </citation>
    <scope>NUCLEOTIDE SEQUENCE [LARGE SCALE GENOMIC DNA]</scope>
    <source>
        <strain evidence="1 2">F0287</strain>
    </source>
</reference>
<evidence type="ECO:0000313" key="1">
    <source>
        <dbReference type="EMBL" id="EFS98647.1"/>
    </source>
</evidence>
<dbReference type="AlphaFoldDB" id="E4MNU4"/>